<dbReference type="PANTHER" id="PTHR13799:SF13">
    <property type="entry name" value="NIF3-LIKE PROTEIN 1"/>
    <property type="match status" value="1"/>
</dbReference>
<dbReference type="InterPro" id="IPR002678">
    <property type="entry name" value="DUF34/NIF3"/>
</dbReference>
<evidence type="ECO:0000313" key="3">
    <source>
        <dbReference type="Proteomes" id="UP001583186"/>
    </source>
</evidence>
<evidence type="ECO:0000256" key="1">
    <source>
        <dbReference type="ARBA" id="ARBA00006964"/>
    </source>
</evidence>
<dbReference type="EMBL" id="JAWCUI010000013">
    <property type="protein sequence ID" value="KAL1899210.1"/>
    <property type="molecule type" value="Genomic_DNA"/>
</dbReference>
<dbReference type="Proteomes" id="UP001583186">
    <property type="component" value="Unassembled WGS sequence"/>
</dbReference>
<comment type="similarity">
    <text evidence="1">Belongs to the GTP cyclohydrolase I type 2/NIF3 family.</text>
</comment>
<proteinExistence type="inferred from homology"/>
<sequence>MQNTNPFTRAVVEEMRTMYPEELADRSWDNVGLLLENSKLPTDKPGRERVLLTNDLTPDVVDEAIAYKVSVIVAYHPIIFRGLKSITLRDPQQASLLKLMQNNIAVYSPHTALDAGVDGINDWLADTVRSAGRELGATDAVTTVVKSVSDRMPPFYKPVDAEGNKLDVGYGRRIGLNKTVPAGELIKQVVKEMGLNMSHVLVARPRTQTQPTRTDRDGIYSVGVCAGSGFDIFRDQVEMVNMIITGEVSHHDALYATTRNVWVVCLLHSNSERRFLSARLQDQLTRQITQHAAYKDAAVLVSERDRDPFEFWEVDNPPTQLTSDRPEAFTV</sequence>
<dbReference type="Pfam" id="PF01784">
    <property type="entry name" value="DUF34_NIF3"/>
    <property type="match status" value="1"/>
</dbReference>
<dbReference type="SUPFAM" id="SSF102705">
    <property type="entry name" value="NIF3 (NGG1p interacting factor 3)-like"/>
    <property type="match status" value="1"/>
</dbReference>
<accession>A0ABR3ZFP5</accession>
<name>A0ABR3ZFP5_9PEZI</name>
<dbReference type="InterPro" id="IPR036069">
    <property type="entry name" value="DUF34/NIF3_sf"/>
</dbReference>
<dbReference type="PANTHER" id="PTHR13799">
    <property type="entry name" value="NGG1 INTERACTING FACTOR 3"/>
    <property type="match status" value="1"/>
</dbReference>
<dbReference type="Gene3D" id="3.40.1390.30">
    <property type="entry name" value="NIF3 (NGG1p interacting factor 3)-like"/>
    <property type="match status" value="1"/>
</dbReference>
<protein>
    <submittedName>
        <fullName evidence="2">Uncharacterized protein</fullName>
    </submittedName>
</protein>
<organism evidence="2 3">
    <name type="scientific">Sporothrix stenoceras</name>
    <dbReference type="NCBI Taxonomy" id="5173"/>
    <lineage>
        <taxon>Eukaryota</taxon>
        <taxon>Fungi</taxon>
        <taxon>Dikarya</taxon>
        <taxon>Ascomycota</taxon>
        <taxon>Pezizomycotina</taxon>
        <taxon>Sordariomycetes</taxon>
        <taxon>Sordariomycetidae</taxon>
        <taxon>Ophiostomatales</taxon>
        <taxon>Ophiostomataceae</taxon>
        <taxon>Sporothrix</taxon>
    </lineage>
</organism>
<dbReference type="NCBIfam" id="TIGR00486">
    <property type="entry name" value="YbgI_SA1388"/>
    <property type="match status" value="1"/>
</dbReference>
<keyword evidence="3" id="KW-1185">Reference proteome</keyword>
<evidence type="ECO:0000313" key="2">
    <source>
        <dbReference type="EMBL" id="KAL1899210.1"/>
    </source>
</evidence>
<comment type="caution">
    <text evidence="2">The sequence shown here is derived from an EMBL/GenBank/DDBJ whole genome shotgun (WGS) entry which is preliminary data.</text>
</comment>
<reference evidence="2 3" key="1">
    <citation type="journal article" date="2024" name="IMA Fungus">
        <title>IMA Genome - F19 : A genome assembly and annotation guide to empower mycologists, including annotated draft genome sequences of Ceratocystis pirilliformis, Diaporthe australafricana, Fusarium ophioides, Paecilomyces lecythidis, and Sporothrix stenoceras.</title>
        <authorList>
            <person name="Aylward J."/>
            <person name="Wilson A.M."/>
            <person name="Visagie C.M."/>
            <person name="Spraker J."/>
            <person name="Barnes I."/>
            <person name="Buitendag C."/>
            <person name="Ceriani C."/>
            <person name="Del Mar Angel L."/>
            <person name="du Plessis D."/>
            <person name="Fuchs T."/>
            <person name="Gasser K."/>
            <person name="Kramer D."/>
            <person name="Li W."/>
            <person name="Munsamy K."/>
            <person name="Piso A."/>
            <person name="Price J.L."/>
            <person name="Sonnekus B."/>
            <person name="Thomas C."/>
            <person name="van der Nest A."/>
            <person name="van Dijk A."/>
            <person name="van Heerden A."/>
            <person name="van Vuuren N."/>
            <person name="Yilmaz N."/>
            <person name="Duong T.A."/>
            <person name="van der Merwe N.A."/>
            <person name="Wingfield M.J."/>
            <person name="Wingfield B.D."/>
        </authorList>
    </citation>
    <scope>NUCLEOTIDE SEQUENCE [LARGE SCALE GENOMIC DNA]</scope>
    <source>
        <strain evidence="2 3">CMW 5346</strain>
    </source>
</reference>
<gene>
    <name evidence="2" type="ORF">Sste5346_003132</name>
</gene>